<name>A0ABT5E263_9BACT</name>
<evidence type="ECO:0000313" key="1">
    <source>
        <dbReference type="EMBL" id="MDC0719966.1"/>
    </source>
</evidence>
<proteinExistence type="predicted"/>
<comment type="caution">
    <text evidence="1">The sequence shown here is derived from an EMBL/GenBank/DDBJ whole genome shotgun (WGS) entry which is preliminary data.</text>
</comment>
<dbReference type="RefSeq" id="WP_272088463.1">
    <property type="nucleotide sequence ID" value="NZ_JAQNDL010000002.1"/>
</dbReference>
<dbReference type="EMBL" id="JAQNDL010000002">
    <property type="protein sequence ID" value="MDC0719966.1"/>
    <property type="molecule type" value="Genomic_DNA"/>
</dbReference>
<protein>
    <recommendedName>
        <fullName evidence="3">DUF4189 domain-containing protein</fullName>
    </recommendedName>
</protein>
<evidence type="ECO:0008006" key="3">
    <source>
        <dbReference type="Google" id="ProtNLM"/>
    </source>
</evidence>
<reference evidence="1 2" key="1">
    <citation type="submission" date="2022-11" db="EMBL/GenBank/DDBJ databases">
        <title>Minimal conservation of predation-associated metabolite biosynthetic gene clusters underscores biosynthetic potential of Myxococcota including descriptions for ten novel species: Archangium lansinium sp. nov., Myxococcus landrumus sp. nov., Nannocystis bai.</title>
        <authorList>
            <person name="Ahearne A."/>
            <person name="Stevens C."/>
            <person name="Dowd S."/>
        </authorList>
    </citation>
    <scope>NUCLEOTIDE SEQUENCE [LARGE SCALE GENOMIC DNA]</scope>
    <source>
        <strain evidence="1 2">BB15-2</strain>
    </source>
</reference>
<accession>A0ABT5E263</accession>
<sequence>MRASALRRFVEVAGCMVVATMGINCAPHGHETLTVETEPQADWTLSGPPDCSQAPRLAARSSTDAEDEGALDAALDLARGELALESYERPRSCHARLAARLHSEYDIDYRNVGACGVDEGVVGHARGYNAMMHRHIADRHGPVVEAVAREVGCFRGG</sequence>
<keyword evidence="2" id="KW-1185">Reference proteome</keyword>
<evidence type="ECO:0000313" key="2">
    <source>
        <dbReference type="Proteomes" id="UP001221686"/>
    </source>
</evidence>
<gene>
    <name evidence="1" type="ORF">POL25_23915</name>
</gene>
<organism evidence="1 2">
    <name type="scientific">Nannocystis bainbridge</name>
    <dbReference type="NCBI Taxonomy" id="2995303"/>
    <lineage>
        <taxon>Bacteria</taxon>
        <taxon>Pseudomonadati</taxon>
        <taxon>Myxococcota</taxon>
        <taxon>Polyangia</taxon>
        <taxon>Nannocystales</taxon>
        <taxon>Nannocystaceae</taxon>
        <taxon>Nannocystis</taxon>
    </lineage>
</organism>
<dbReference type="Proteomes" id="UP001221686">
    <property type="component" value="Unassembled WGS sequence"/>
</dbReference>